<keyword evidence="2" id="KW-0732">Signal</keyword>
<dbReference type="SUPFAM" id="SSF51261">
    <property type="entry name" value="Duplicated hybrid motif"/>
    <property type="match status" value="1"/>
</dbReference>
<evidence type="ECO:0000313" key="4">
    <source>
        <dbReference type="EMBL" id="SDI30142.1"/>
    </source>
</evidence>
<evidence type="ECO:0000256" key="1">
    <source>
        <dbReference type="SAM" id="MobiDB-lite"/>
    </source>
</evidence>
<dbReference type="PANTHER" id="PTHR21666:SF270">
    <property type="entry name" value="MUREIN HYDROLASE ACTIVATOR ENVC"/>
    <property type="match status" value="1"/>
</dbReference>
<dbReference type="SMART" id="SM00257">
    <property type="entry name" value="LysM"/>
    <property type="match status" value="2"/>
</dbReference>
<keyword evidence="5" id="KW-1185">Reference proteome</keyword>
<dbReference type="Gene3D" id="2.70.70.10">
    <property type="entry name" value="Glucose Permease (Domain IIA)"/>
    <property type="match status" value="1"/>
</dbReference>
<dbReference type="Pfam" id="PF01476">
    <property type="entry name" value="LysM"/>
    <property type="match status" value="2"/>
</dbReference>
<dbReference type="InterPro" id="IPR036779">
    <property type="entry name" value="LysM_dom_sf"/>
</dbReference>
<dbReference type="Pfam" id="PF01551">
    <property type="entry name" value="Peptidase_M23"/>
    <property type="match status" value="1"/>
</dbReference>
<feature type="region of interest" description="Disordered" evidence="1">
    <location>
        <begin position="230"/>
        <end position="290"/>
    </location>
</feature>
<sequence>MHNRRFTASRLALPLGVLAALAACDSLDYDMRGRMGGSVDTSAAALQAAANRPAPDNRGIISYPNYQVAVARRDDTVATLAGRIGLPAGELARYNGMQPDDPLREGVIIALPGRVSEPSPATGAATTGPIQPPAQVDIATLAGGAIDRAPAVQSQVITPAGTPPASTAAQPQTGVEPIRHKVTRGETAFTIARLYNVTPRALADWNALDANYTLREGQYLLIPVAEPRSSSASSNAALATTAPGTGSPTPQPPSASQPLPQNEPAPAAQTASASTTPAAPAKPVAEIGQSTSKPASAAAMAMPVQGSIVREYAKGKNEGIDIAAPGGTPVQAAAAGTVAAITRNTDNVQIVVIRHPDELLSIYTHLDGLQVAKGDAVTRGQSIGSVRAGDPAFLHFEVRKGFDSVDPMTYLR</sequence>
<dbReference type="AlphaFoldDB" id="A0A1G8JG69"/>
<feature type="compositionally biased region" description="Low complexity" evidence="1">
    <location>
        <begin position="230"/>
        <end position="248"/>
    </location>
</feature>
<feature type="domain" description="LysM" evidence="3">
    <location>
        <begin position="178"/>
        <end position="222"/>
    </location>
</feature>
<feature type="chain" id="PRO_5011489654" evidence="2">
    <location>
        <begin position="23"/>
        <end position="412"/>
    </location>
</feature>
<protein>
    <submittedName>
        <fullName evidence="4">Murein DD-endopeptidase MepM and murein hydrolase activator NlpD, contain LysM domain</fullName>
    </submittedName>
</protein>
<dbReference type="EMBL" id="FNEJ01000003">
    <property type="protein sequence ID" value="SDI30142.1"/>
    <property type="molecule type" value="Genomic_DNA"/>
</dbReference>
<dbReference type="InterPro" id="IPR050570">
    <property type="entry name" value="Cell_wall_metabolism_enzyme"/>
</dbReference>
<feature type="signal peptide" evidence="2">
    <location>
        <begin position="1"/>
        <end position="22"/>
    </location>
</feature>
<proteinExistence type="predicted"/>
<dbReference type="PANTHER" id="PTHR21666">
    <property type="entry name" value="PEPTIDASE-RELATED"/>
    <property type="match status" value="1"/>
</dbReference>
<dbReference type="Gene3D" id="3.10.350.10">
    <property type="entry name" value="LysM domain"/>
    <property type="match status" value="1"/>
</dbReference>
<reference evidence="5" key="1">
    <citation type="submission" date="2016-10" db="EMBL/GenBank/DDBJ databases">
        <authorList>
            <person name="Varghese N."/>
            <person name="Submissions S."/>
        </authorList>
    </citation>
    <scope>NUCLEOTIDE SEQUENCE [LARGE SCALE GENOMIC DNA]</scope>
    <source>
        <strain evidence="5">DSM 26424</strain>
    </source>
</reference>
<dbReference type="RefSeq" id="WP_089844197.1">
    <property type="nucleotide sequence ID" value="NZ_FNEJ01000003.1"/>
</dbReference>
<name>A0A1G8JG69_9RHOB</name>
<evidence type="ECO:0000259" key="3">
    <source>
        <dbReference type="PROSITE" id="PS51782"/>
    </source>
</evidence>
<dbReference type="InterPro" id="IPR011055">
    <property type="entry name" value="Dup_hybrid_motif"/>
</dbReference>
<dbReference type="Proteomes" id="UP000199093">
    <property type="component" value="Unassembled WGS sequence"/>
</dbReference>
<dbReference type="InterPro" id="IPR016047">
    <property type="entry name" value="M23ase_b-sheet_dom"/>
</dbReference>
<feature type="compositionally biased region" description="Low complexity" evidence="1">
    <location>
        <begin position="256"/>
        <end position="285"/>
    </location>
</feature>
<keyword evidence="4" id="KW-0378">Hydrolase</keyword>
<dbReference type="CDD" id="cd00118">
    <property type="entry name" value="LysM"/>
    <property type="match status" value="1"/>
</dbReference>
<gene>
    <name evidence="4" type="ORF">SAMN04487993_100345</name>
</gene>
<dbReference type="OrthoDB" id="9795421at2"/>
<dbReference type="STRING" id="555512.SAMN04487993_100345"/>
<dbReference type="CDD" id="cd12797">
    <property type="entry name" value="M23_peptidase"/>
    <property type="match status" value="1"/>
</dbReference>
<evidence type="ECO:0000256" key="2">
    <source>
        <dbReference type="SAM" id="SignalP"/>
    </source>
</evidence>
<dbReference type="PROSITE" id="PS51782">
    <property type="entry name" value="LYSM"/>
    <property type="match status" value="1"/>
</dbReference>
<dbReference type="InterPro" id="IPR018392">
    <property type="entry name" value="LysM"/>
</dbReference>
<dbReference type="PROSITE" id="PS51257">
    <property type="entry name" value="PROKAR_LIPOPROTEIN"/>
    <property type="match status" value="1"/>
</dbReference>
<accession>A0A1G8JG69</accession>
<organism evidence="4 5">
    <name type="scientific">Salipiger marinus</name>
    <dbReference type="NCBI Taxonomy" id="555512"/>
    <lineage>
        <taxon>Bacteria</taxon>
        <taxon>Pseudomonadati</taxon>
        <taxon>Pseudomonadota</taxon>
        <taxon>Alphaproteobacteria</taxon>
        <taxon>Rhodobacterales</taxon>
        <taxon>Roseobacteraceae</taxon>
        <taxon>Salipiger</taxon>
    </lineage>
</organism>
<dbReference type="GO" id="GO:0004222">
    <property type="term" value="F:metalloendopeptidase activity"/>
    <property type="evidence" value="ECO:0007669"/>
    <property type="project" value="TreeGrafter"/>
</dbReference>
<evidence type="ECO:0000313" key="5">
    <source>
        <dbReference type="Proteomes" id="UP000199093"/>
    </source>
</evidence>